<dbReference type="PANTHER" id="PTHR11614">
    <property type="entry name" value="PHOSPHOLIPASE-RELATED"/>
    <property type="match status" value="1"/>
</dbReference>
<accession>A0A8B8ME49</accession>
<keyword evidence="2" id="KW-1185">Reference proteome</keyword>
<feature type="domain" description="Serine aminopeptidase S33" evidence="1">
    <location>
        <begin position="4"/>
        <end position="227"/>
    </location>
</feature>
<dbReference type="RefSeq" id="XP_027366087.1">
    <property type="nucleotide sequence ID" value="XM_027510286.1"/>
</dbReference>
<dbReference type="AlphaFoldDB" id="A0A8B8ME49"/>
<dbReference type="InterPro" id="IPR029058">
    <property type="entry name" value="AB_hydrolase_fold"/>
</dbReference>
<organism evidence="2 3">
    <name type="scientific">Abrus precatorius</name>
    <name type="common">Indian licorice</name>
    <name type="synonym">Glycine abrus</name>
    <dbReference type="NCBI Taxonomy" id="3816"/>
    <lineage>
        <taxon>Eukaryota</taxon>
        <taxon>Viridiplantae</taxon>
        <taxon>Streptophyta</taxon>
        <taxon>Embryophyta</taxon>
        <taxon>Tracheophyta</taxon>
        <taxon>Spermatophyta</taxon>
        <taxon>Magnoliopsida</taxon>
        <taxon>eudicotyledons</taxon>
        <taxon>Gunneridae</taxon>
        <taxon>Pentapetalae</taxon>
        <taxon>rosids</taxon>
        <taxon>fabids</taxon>
        <taxon>Fabales</taxon>
        <taxon>Fabaceae</taxon>
        <taxon>Papilionoideae</taxon>
        <taxon>50 kb inversion clade</taxon>
        <taxon>NPAAA clade</taxon>
        <taxon>indigoferoid/millettioid clade</taxon>
        <taxon>Abreae</taxon>
        <taxon>Abrus</taxon>
    </lineage>
</organism>
<sequence>MECSKFMRACGEKLANAGYAVFGLDYEGHGRSAGVRGLINRIDNIVDDCEEFFRSIYEFEEYEGKAKFLYGDSLGGAVCLQLHRRDPSFWDGAVLVAPMCKISEKLFKPLPGVLNVLTKIEDIIPKWKIVPTKNIIDSAFKDPTKREAVRSNKLIYQDKPRLKTAMEMLRVSTNIGDHLHEVTLPFLLLQGEKDIVTDPAVSKALYEQASSTDKTIKLYDGMCHGIATGESDENIAIVFSDIITWLDERATEKDF</sequence>
<dbReference type="Gene3D" id="3.40.50.1820">
    <property type="entry name" value="alpha/beta hydrolase"/>
    <property type="match status" value="1"/>
</dbReference>
<evidence type="ECO:0000313" key="2">
    <source>
        <dbReference type="Proteomes" id="UP000694853"/>
    </source>
</evidence>
<dbReference type="Pfam" id="PF12146">
    <property type="entry name" value="Hydrolase_4"/>
    <property type="match status" value="1"/>
</dbReference>
<dbReference type="Proteomes" id="UP000694853">
    <property type="component" value="Unplaced"/>
</dbReference>
<reference evidence="3" key="2">
    <citation type="submission" date="2025-08" db="UniProtKB">
        <authorList>
            <consortium name="RefSeq"/>
        </authorList>
    </citation>
    <scope>IDENTIFICATION</scope>
    <source>
        <tissue evidence="3">Young leaves</tissue>
    </source>
</reference>
<evidence type="ECO:0000259" key="1">
    <source>
        <dbReference type="Pfam" id="PF12146"/>
    </source>
</evidence>
<dbReference type="InterPro" id="IPR022742">
    <property type="entry name" value="Hydrolase_4"/>
</dbReference>
<evidence type="ECO:0000313" key="3">
    <source>
        <dbReference type="RefSeq" id="XP_027366087.1"/>
    </source>
</evidence>
<reference evidence="2" key="1">
    <citation type="journal article" date="2019" name="Toxins">
        <title>Detection of Abrin-Like and Prepropulchellin-Like Toxin Genes and Transcripts Using Whole Genome Sequencing and Full-Length Transcript Sequencing of Abrus precatorius.</title>
        <authorList>
            <person name="Hovde B.T."/>
            <person name="Daligault H.E."/>
            <person name="Hanschen E.R."/>
            <person name="Kunde Y.A."/>
            <person name="Johnson M.B."/>
            <person name="Starkenburg S.R."/>
            <person name="Johnson S.L."/>
        </authorList>
    </citation>
    <scope>NUCLEOTIDE SEQUENCE [LARGE SCALE GENOMIC DNA]</scope>
</reference>
<proteinExistence type="predicted"/>
<dbReference type="InterPro" id="IPR051044">
    <property type="entry name" value="MAG_DAG_Lipase"/>
</dbReference>
<protein>
    <submittedName>
        <fullName evidence="3">Caffeoylshikimate esterase-like isoform X5</fullName>
    </submittedName>
</protein>
<dbReference type="GeneID" id="113872599"/>
<dbReference type="SUPFAM" id="SSF53474">
    <property type="entry name" value="alpha/beta-Hydrolases"/>
    <property type="match status" value="1"/>
</dbReference>
<gene>
    <name evidence="3" type="primary">LOC113872599</name>
</gene>
<name>A0A8B8ME49_ABRPR</name>